<feature type="transmembrane region" description="Helical" evidence="5">
    <location>
        <begin position="85"/>
        <end position="105"/>
    </location>
</feature>
<keyword evidence="3 5" id="KW-1133">Transmembrane helix</keyword>
<keyword evidence="2 5" id="KW-0812">Transmembrane</keyword>
<sequence>MTNFNPQPNDADLELLSAYIDGQLSGPERATLEQRLEREPALNAAIEDLRATVGLLRQLPPARPPRSFTLDAQAVAPRRAWVFPWGQFASGLIAVALVVVFGFALTRTGGGGGSTAGAPAAAPMEAAAMTAAPAAEATAAPAAD</sequence>
<reference evidence="6 7" key="1">
    <citation type="submission" date="2015-09" db="EMBL/GenBank/DDBJ databases">
        <title>Draft genome sequence of Kouleothrix aurantiaca JCM 19913.</title>
        <authorList>
            <person name="Hemp J."/>
        </authorList>
    </citation>
    <scope>NUCLEOTIDE SEQUENCE [LARGE SCALE GENOMIC DNA]</scope>
    <source>
        <strain evidence="6 7">COM-B</strain>
    </source>
</reference>
<evidence type="ECO:0000256" key="2">
    <source>
        <dbReference type="ARBA" id="ARBA00022692"/>
    </source>
</evidence>
<dbReference type="Proteomes" id="UP000050509">
    <property type="component" value="Unassembled WGS sequence"/>
</dbReference>
<feature type="non-terminal residue" evidence="6">
    <location>
        <position position="144"/>
    </location>
</feature>
<proteinExistence type="predicted"/>
<dbReference type="GO" id="GO:0006417">
    <property type="term" value="P:regulation of translation"/>
    <property type="evidence" value="ECO:0007669"/>
    <property type="project" value="TreeGrafter"/>
</dbReference>
<dbReference type="GO" id="GO:0016020">
    <property type="term" value="C:membrane"/>
    <property type="evidence" value="ECO:0007669"/>
    <property type="project" value="UniProtKB-SubCell"/>
</dbReference>
<accession>A0A0N8PRS9</accession>
<dbReference type="EMBL" id="LJCR01001224">
    <property type="protein sequence ID" value="KPV50773.1"/>
    <property type="molecule type" value="Genomic_DNA"/>
</dbReference>
<dbReference type="Gene3D" id="1.10.10.1320">
    <property type="entry name" value="Anti-sigma factor, zinc-finger domain"/>
    <property type="match status" value="1"/>
</dbReference>
<dbReference type="InterPro" id="IPR051474">
    <property type="entry name" value="Anti-sigma-K/W_factor"/>
</dbReference>
<dbReference type="PANTHER" id="PTHR37461">
    <property type="entry name" value="ANTI-SIGMA-K FACTOR RSKA"/>
    <property type="match status" value="1"/>
</dbReference>
<organism evidence="6 7">
    <name type="scientific">Kouleothrix aurantiaca</name>
    <dbReference type="NCBI Taxonomy" id="186479"/>
    <lineage>
        <taxon>Bacteria</taxon>
        <taxon>Bacillati</taxon>
        <taxon>Chloroflexota</taxon>
        <taxon>Chloroflexia</taxon>
        <taxon>Chloroflexales</taxon>
        <taxon>Roseiflexineae</taxon>
        <taxon>Roseiflexaceae</taxon>
        <taxon>Kouleothrix</taxon>
    </lineage>
</organism>
<name>A0A0N8PRS9_9CHLR</name>
<protein>
    <recommendedName>
        <fullName evidence="8">Zinc-finger domain-containing protein</fullName>
    </recommendedName>
</protein>
<evidence type="ECO:0000313" key="6">
    <source>
        <dbReference type="EMBL" id="KPV50773.1"/>
    </source>
</evidence>
<evidence type="ECO:0000256" key="5">
    <source>
        <dbReference type="SAM" id="Phobius"/>
    </source>
</evidence>
<dbReference type="GO" id="GO:0016989">
    <property type="term" value="F:sigma factor antagonist activity"/>
    <property type="evidence" value="ECO:0007669"/>
    <property type="project" value="TreeGrafter"/>
</dbReference>
<gene>
    <name evidence="6" type="ORF">SE17_25005</name>
</gene>
<evidence type="ECO:0000256" key="3">
    <source>
        <dbReference type="ARBA" id="ARBA00022989"/>
    </source>
</evidence>
<comment type="caution">
    <text evidence="6">The sequence shown here is derived from an EMBL/GenBank/DDBJ whole genome shotgun (WGS) entry which is preliminary data.</text>
</comment>
<keyword evidence="7" id="KW-1185">Reference proteome</keyword>
<keyword evidence="4 5" id="KW-0472">Membrane</keyword>
<evidence type="ECO:0000256" key="1">
    <source>
        <dbReference type="ARBA" id="ARBA00004167"/>
    </source>
</evidence>
<dbReference type="InterPro" id="IPR041916">
    <property type="entry name" value="Anti_sigma_zinc_sf"/>
</dbReference>
<dbReference type="AlphaFoldDB" id="A0A0N8PRS9"/>
<comment type="subcellular location">
    <subcellularLocation>
        <location evidence="1">Membrane</location>
        <topology evidence="1">Single-pass membrane protein</topology>
    </subcellularLocation>
</comment>
<evidence type="ECO:0008006" key="8">
    <source>
        <dbReference type="Google" id="ProtNLM"/>
    </source>
</evidence>
<evidence type="ECO:0000313" key="7">
    <source>
        <dbReference type="Proteomes" id="UP000050509"/>
    </source>
</evidence>
<evidence type="ECO:0000256" key="4">
    <source>
        <dbReference type="ARBA" id="ARBA00023136"/>
    </source>
</evidence>
<dbReference type="PANTHER" id="PTHR37461:SF1">
    <property type="entry name" value="ANTI-SIGMA-K FACTOR RSKA"/>
    <property type="match status" value="1"/>
</dbReference>